<comment type="catalytic activity">
    <reaction evidence="8">
        <text>apo-[ACP] + CoA = holo-[ACP] + adenosine 3',5'-bisphosphate + H(+)</text>
        <dbReference type="Rhea" id="RHEA:12068"/>
        <dbReference type="Rhea" id="RHEA-COMP:9685"/>
        <dbReference type="Rhea" id="RHEA-COMP:9690"/>
        <dbReference type="ChEBI" id="CHEBI:15378"/>
        <dbReference type="ChEBI" id="CHEBI:29999"/>
        <dbReference type="ChEBI" id="CHEBI:57287"/>
        <dbReference type="ChEBI" id="CHEBI:58343"/>
        <dbReference type="ChEBI" id="CHEBI:64479"/>
        <dbReference type="EC" id="2.7.8.7"/>
    </reaction>
</comment>
<evidence type="ECO:0000256" key="8">
    <source>
        <dbReference type="HAMAP-Rule" id="MF_00101"/>
    </source>
</evidence>
<dbReference type="GO" id="GO:0005737">
    <property type="term" value="C:cytoplasm"/>
    <property type="evidence" value="ECO:0007669"/>
    <property type="project" value="UniProtKB-SubCell"/>
</dbReference>
<comment type="cofactor">
    <cofactor evidence="8">
        <name>Mg(2+)</name>
        <dbReference type="ChEBI" id="CHEBI:18420"/>
    </cofactor>
</comment>
<keyword evidence="11" id="KW-1185">Reference proteome</keyword>
<keyword evidence="7 8" id="KW-0275">Fatty acid biosynthesis</keyword>
<dbReference type="GO" id="GO:0000287">
    <property type="term" value="F:magnesium ion binding"/>
    <property type="evidence" value="ECO:0007669"/>
    <property type="project" value="UniProtKB-UniRule"/>
</dbReference>
<evidence type="ECO:0000256" key="1">
    <source>
        <dbReference type="ARBA" id="ARBA00022516"/>
    </source>
</evidence>
<dbReference type="EC" id="2.7.8.7" evidence="8"/>
<keyword evidence="2 8" id="KW-0808">Transferase</keyword>
<dbReference type="InterPro" id="IPR004568">
    <property type="entry name" value="Ppantetheine-prot_Trfase_dom"/>
</dbReference>
<dbReference type="RefSeq" id="WP_151967670.1">
    <property type="nucleotide sequence ID" value="NZ_AP019860.1"/>
</dbReference>
<dbReference type="NCBIfam" id="TIGR00556">
    <property type="entry name" value="pantethn_trn"/>
    <property type="match status" value="1"/>
</dbReference>
<protein>
    <recommendedName>
        <fullName evidence="8">Holo-[acyl-carrier-protein] synthase</fullName>
        <shortName evidence="8">Holo-ACP synthase</shortName>
        <ecNumber evidence="8">2.7.8.7</ecNumber>
    </recommendedName>
    <alternativeName>
        <fullName evidence="8">4'-phosphopantetheinyl transferase AcpS</fullName>
    </alternativeName>
</protein>
<dbReference type="HAMAP" id="MF_00101">
    <property type="entry name" value="AcpS"/>
    <property type="match status" value="1"/>
</dbReference>
<evidence type="ECO:0000256" key="5">
    <source>
        <dbReference type="ARBA" id="ARBA00022842"/>
    </source>
</evidence>
<name>A0A5S9F3S5_UABAM</name>
<proteinExistence type="inferred from homology"/>
<dbReference type="AlphaFoldDB" id="A0A5S9F3S5"/>
<dbReference type="InterPro" id="IPR037143">
    <property type="entry name" value="4-PPantetheinyl_Trfase_dom_sf"/>
</dbReference>
<dbReference type="EMBL" id="AP019860">
    <property type="protein sequence ID" value="BBM83472.1"/>
    <property type="molecule type" value="Genomic_DNA"/>
</dbReference>
<feature type="domain" description="4'-phosphopantetheinyl transferase" evidence="9">
    <location>
        <begin position="4"/>
        <end position="120"/>
    </location>
</feature>
<dbReference type="Pfam" id="PF01648">
    <property type="entry name" value="ACPS"/>
    <property type="match status" value="1"/>
</dbReference>
<evidence type="ECO:0000256" key="4">
    <source>
        <dbReference type="ARBA" id="ARBA00022832"/>
    </source>
</evidence>
<dbReference type="NCBIfam" id="TIGR00516">
    <property type="entry name" value="acpS"/>
    <property type="match status" value="1"/>
</dbReference>
<keyword evidence="8" id="KW-0963">Cytoplasm</keyword>
<evidence type="ECO:0000259" key="9">
    <source>
        <dbReference type="Pfam" id="PF01648"/>
    </source>
</evidence>
<keyword evidence="4 8" id="KW-0276">Fatty acid metabolism</keyword>
<keyword evidence="3 8" id="KW-0479">Metal-binding</keyword>
<organism evidence="10 11">
    <name type="scientific">Uabimicrobium amorphum</name>
    <dbReference type="NCBI Taxonomy" id="2596890"/>
    <lineage>
        <taxon>Bacteria</taxon>
        <taxon>Pseudomonadati</taxon>
        <taxon>Planctomycetota</taxon>
        <taxon>Candidatus Uabimicrobiia</taxon>
        <taxon>Candidatus Uabimicrobiales</taxon>
        <taxon>Candidatus Uabimicrobiaceae</taxon>
        <taxon>Candidatus Uabimicrobium</taxon>
    </lineage>
</organism>
<evidence type="ECO:0000256" key="3">
    <source>
        <dbReference type="ARBA" id="ARBA00022723"/>
    </source>
</evidence>
<gene>
    <name evidence="8" type="primary">acpS</name>
    <name evidence="10" type="ORF">UABAM_01824</name>
</gene>
<evidence type="ECO:0000256" key="6">
    <source>
        <dbReference type="ARBA" id="ARBA00023098"/>
    </source>
</evidence>
<comment type="similarity">
    <text evidence="8">Belongs to the P-Pant transferase superfamily. AcpS family.</text>
</comment>
<dbReference type="SUPFAM" id="SSF56214">
    <property type="entry name" value="4'-phosphopantetheinyl transferase"/>
    <property type="match status" value="1"/>
</dbReference>
<evidence type="ECO:0000256" key="2">
    <source>
        <dbReference type="ARBA" id="ARBA00022679"/>
    </source>
</evidence>
<dbReference type="GO" id="GO:0008897">
    <property type="term" value="F:holo-[acyl-carrier-protein] synthase activity"/>
    <property type="evidence" value="ECO:0007669"/>
    <property type="project" value="UniProtKB-UniRule"/>
</dbReference>
<dbReference type="Gene3D" id="3.90.470.20">
    <property type="entry name" value="4'-phosphopantetheinyl transferase domain"/>
    <property type="match status" value="1"/>
</dbReference>
<comment type="subcellular location">
    <subcellularLocation>
        <location evidence="8">Cytoplasm</location>
    </subcellularLocation>
</comment>
<evidence type="ECO:0000313" key="10">
    <source>
        <dbReference type="EMBL" id="BBM83472.1"/>
    </source>
</evidence>
<keyword evidence="1 8" id="KW-0444">Lipid biosynthesis</keyword>
<dbReference type="InterPro" id="IPR002582">
    <property type="entry name" value="ACPS"/>
</dbReference>
<dbReference type="GO" id="GO:0006633">
    <property type="term" value="P:fatty acid biosynthetic process"/>
    <property type="evidence" value="ECO:0007669"/>
    <property type="project" value="UniProtKB-UniRule"/>
</dbReference>
<dbReference type="InterPro" id="IPR008278">
    <property type="entry name" value="4-PPantetheinyl_Trfase_dom"/>
</dbReference>
<dbReference type="KEGG" id="uam:UABAM_01824"/>
<accession>A0A5S9F3S5</accession>
<feature type="binding site" evidence="8">
    <location>
        <position position="8"/>
    </location>
    <ligand>
        <name>Mg(2+)</name>
        <dbReference type="ChEBI" id="CHEBI:18420"/>
    </ligand>
</feature>
<reference evidence="10 11" key="1">
    <citation type="submission" date="2019-08" db="EMBL/GenBank/DDBJ databases">
        <title>Complete genome sequence of Candidatus Uab amorphum.</title>
        <authorList>
            <person name="Shiratori T."/>
            <person name="Suzuki S."/>
            <person name="Kakizawa Y."/>
            <person name="Ishida K."/>
        </authorList>
    </citation>
    <scope>NUCLEOTIDE SEQUENCE [LARGE SCALE GENOMIC DNA]</scope>
    <source>
        <strain evidence="10 11">SRT547</strain>
    </source>
</reference>
<comment type="function">
    <text evidence="8">Transfers the 4'-phosphopantetheine moiety from coenzyme A to a Ser of acyl-carrier-protein.</text>
</comment>
<dbReference type="OrthoDB" id="517356at2"/>
<evidence type="ECO:0000256" key="7">
    <source>
        <dbReference type="ARBA" id="ARBA00023160"/>
    </source>
</evidence>
<keyword evidence="6 8" id="KW-0443">Lipid metabolism</keyword>
<evidence type="ECO:0000313" key="11">
    <source>
        <dbReference type="Proteomes" id="UP000326354"/>
    </source>
</evidence>
<feature type="binding site" evidence="8">
    <location>
        <position position="58"/>
    </location>
    <ligand>
        <name>Mg(2+)</name>
        <dbReference type="ChEBI" id="CHEBI:18420"/>
    </ligand>
</feature>
<sequence length="131" mass="14638">MIKGIGTDLADIQFFEQCLNDNKTSVIQETFTAQEITTSERGPVPTAHRLAGRFAVKEAFFKAISQTMLHQNRKINVIAKEIEVCVDHIGRPYLSLHGQMDLIAREMGIKNIHVSISHEKGYALGFVILEG</sequence>
<dbReference type="Proteomes" id="UP000326354">
    <property type="component" value="Chromosome"/>
</dbReference>
<keyword evidence="5 8" id="KW-0460">Magnesium</keyword>